<dbReference type="PROSITE" id="PS00141">
    <property type="entry name" value="ASP_PROTEASE"/>
    <property type="match status" value="1"/>
</dbReference>
<evidence type="ECO:0008006" key="3">
    <source>
        <dbReference type="Google" id="ProtNLM"/>
    </source>
</evidence>
<name>A0A518DGY8_9BACT</name>
<dbReference type="InterPro" id="IPR021109">
    <property type="entry name" value="Peptidase_aspartic_dom_sf"/>
</dbReference>
<proteinExistence type="predicted"/>
<dbReference type="GO" id="GO:0006508">
    <property type="term" value="P:proteolysis"/>
    <property type="evidence" value="ECO:0007669"/>
    <property type="project" value="InterPro"/>
</dbReference>
<dbReference type="Pfam" id="PF13650">
    <property type="entry name" value="Asp_protease_2"/>
    <property type="match status" value="1"/>
</dbReference>
<protein>
    <recommendedName>
        <fullName evidence="3">Peptidase A2 domain-containing protein</fullName>
    </recommendedName>
</protein>
<gene>
    <name evidence="1" type="ORF">Pla175_41120</name>
</gene>
<evidence type="ECO:0000313" key="2">
    <source>
        <dbReference type="Proteomes" id="UP000317429"/>
    </source>
</evidence>
<dbReference type="InterPro" id="IPR001969">
    <property type="entry name" value="Aspartic_peptidase_AS"/>
</dbReference>
<organism evidence="1 2">
    <name type="scientific">Pirellulimonas nuda</name>
    <dbReference type="NCBI Taxonomy" id="2528009"/>
    <lineage>
        <taxon>Bacteria</taxon>
        <taxon>Pseudomonadati</taxon>
        <taxon>Planctomycetota</taxon>
        <taxon>Planctomycetia</taxon>
        <taxon>Pirellulales</taxon>
        <taxon>Lacipirellulaceae</taxon>
        <taxon>Pirellulimonas</taxon>
    </lineage>
</organism>
<dbReference type="KEGG" id="pnd:Pla175_41120"/>
<dbReference type="Gene3D" id="2.40.70.10">
    <property type="entry name" value="Acid Proteases"/>
    <property type="match status" value="1"/>
</dbReference>
<dbReference type="EMBL" id="CP036291">
    <property type="protein sequence ID" value="QDU90702.1"/>
    <property type="molecule type" value="Genomic_DNA"/>
</dbReference>
<accession>A0A518DGY8</accession>
<dbReference type="Proteomes" id="UP000317429">
    <property type="component" value="Chromosome"/>
</dbReference>
<evidence type="ECO:0000313" key="1">
    <source>
        <dbReference type="EMBL" id="QDU90702.1"/>
    </source>
</evidence>
<keyword evidence="2" id="KW-1185">Reference proteome</keyword>
<sequence>MVGIGLTDQFDDDLNFFPVPSTNIGGGSRLGGGHTDIALLDTGAAVSLITTASDAAFNIRGPYPGESDGYRGTEPITIGGATGFLEARIGDPLGLFAAGLQNRTGAGASLSIPNSAYLGQTNSSIITVPPESDLPNVLGLSFASQYATRIRNSQPQVFELNGKTVRTPAIDFLPLGTGNAQGIARKAPMSLLGDSPSTPLSFPNLGDFNLDKPYEDPSQPTFVQGGHFLNVNLANNGAQLTNSQFFFDTGASVTVVSELTALQLGFDVVLDEPDFTIAIVGSGGVSEGVPGFYLDQFTVQALGGSIVLNNVPVLVLDVTNPANPGNIVPGIVGTNVFAGRDIVIDPNPSLGGGGASAGVYISDPVTTTHNWVSPAATGAWSTGGNWSGSTSPTILGVANLRHVAGSDQVATLAGDRDAWEVNISGGAGGQTMTLRLDAGAELTTFTGVNVEAGGVLSLADAVVDAQYVQIYAGGRLTGEGAIRTGSGPIPGQVENAGGLVAPGDAASGGIGSLAIAGRFSNTATGKIQFELAGLTAGTQHDELLIDGPAAFGGALEVLLSAGFTPSVGDTFTIATYDEEGGRFDSATLPAGITWGIGYGETSLTLSVFAPGDFNGSGFVDAADYTVWRDGLGTFYTQADYTLWKANFGNAAVAGLASAGVPEPSSLVLIGVLLLAGTRVYQRS</sequence>
<dbReference type="AlphaFoldDB" id="A0A518DGY8"/>
<dbReference type="PROSITE" id="PS00018">
    <property type="entry name" value="EF_HAND_1"/>
    <property type="match status" value="1"/>
</dbReference>
<reference evidence="1 2" key="1">
    <citation type="submission" date="2019-02" db="EMBL/GenBank/DDBJ databases">
        <title>Deep-cultivation of Planctomycetes and their phenomic and genomic characterization uncovers novel biology.</title>
        <authorList>
            <person name="Wiegand S."/>
            <person name="Jogler M."/>
            <person name="Boedeker C."/>
            <person name="Pinto D."/>
            <person name="Vollmers J."/>
            <person name="Rivas-Marin E."/>
            <person name="Kohn T."/>
            <person name="Peeters S.H."/>
            <person name="Heuer A."/>
            <person name="Rast P."/>
            <person name="Oberbeckmann S."/>
            <person name="Bunk B."/>
            <person name="Jeske O."/>
            <person name="Meyerdierks A."/>
            <person name="Storesund J.E."/>
            <person name="Kallscheuer N."/>
            <person name="Luecker S."/>
            <person name="Lage O.M."/>
            <person name="Pohl T."/>
            <person name="Merkel B.J."/>
            <person name="Hornburger P."/>
            <person name="Mueller R.-W."/>
            <person name="Bruemmer F."/>
            <person name="Labrenz M."/>
            <person name="Spormann A.M."/>
            <person name="Op den Camp H."/>
            <person name="Overmann J."/>
            <person name="Amann R."/>
            <person name="Jetten M.S.M."/>
            <person name="Mascher T."/>
            <person name="Medema M.H."/>
            <person name="Devos D.P."/>
            <person name="Kaster A.-K."/>
            <person name="Ovreas L."/>
            <person name="Rohde M."/>
            <person name="Galperin M.Y."/>
            <person name="Jogler C."/>
        </authorList>
    </citation>
    <scope>NUCLEOTIDE SEQUENCE [LARGE SCALE GENOMIC DNA]</scope>
    <source>
        <strain evidence="1 2">Pla175</strain>
    </source>
</reference>
<dbReference type="InterPro" id="IPR018247">
    <property type="entry name" value="EF_Hand_1_Ca_BS"/>
</dbReference>
<dbReference type="GO" id="GO:0004190">
    <property type="term" value="F:aspartic-type endopeptidase activity"/>
    <property type="evidence" value="ECO:0007669"/>
    <property type="project" value="InterPro"/>
</dbReference>